<protein>
    <submittedName>
        <fullName evidence="2">Uncharacterized protein</fullName>
    </submittedName>
</protein>
<dbReference type="Proteomes" id="UP000887580">
    <property type="component" value="Unplaced"/>
</dbReference>
<proteinExistence type="predicted"/>
<reference evidence="2" key="1">
    <citation type="submission" date="2022-11" db="UniProtKB">
        <authorList>
            <consortium name="WormBaseParasite"/>
        </authorList>
    </citation>
    <scope>IDENTIFICATION</scope>
</reference>
<evidence type="ECO:0000313" key="1">
    <source>
        <dbReference type="Proteomes" id="UP000887580"/>
    </source>
</evidence>
<accession>A0AC35F763</accession>
<organism evidence="1 2">
    <name type="scientific">Panagrolaimus sp. PS1159</name>
    <dbReference type="NCBI Taxonomy" id="55785"/>
    <lineage>
        <taxon>Eukaryota</taxon>
        <taxon>Metazoa</taxon>
        <taxon>Ecdysozoa</taxon>
        <taxon>Nematoda</taxon>
        <taxon>Chromadorea</taxon>
        <taxon>Rhabditida</taxon>
        <taxon>Tylenchina</taxon>
        <taxon>Panagrolaimomorpha</taxon>
        <taxon>Panagrolaimoidea</taxon>
        <taxon>Panagrolaimidae</taxon>
        <taxon>Panagrolaimus</taxon>
    </lineage>
</organism>
<dbReference type="WBParaSite" id="PS1159_v2.g13775.t1">
    <property type="protein sequence ID" value="PS1159_v2.g13775.t1"/>
    <property type="gene ID" value="PS1159_v2.g13775"/>
</dbReference>
<sequence length="163" mass="18583">MNSYIPKEQDCAAVDELSKSLLFKSVLIVKIGLCFCGLLLITYEFFVKRNGLKIALHENATIICNFIRFFLAWICIGYICTHTFDFIRLSKSVESPCDRLAKSFSVILLRMVTTVATNAQIVALFILAFERFLCTKFLVRYENSAKPALILIALITLFYKKCV</sequence>
<evidence type="ECO:0000313" key="2">
    <source>
        <dbReference type="WBParaSite" id="PS1159_v2.g13775.t1"/>
    </source>
</evidence>
<name>A0AC35F763_9BILA</name>